<evidence type="ECO:0000256" key="6">
    <source>
        <dbReference type="ARBA" id="ARBA00023136"/>
    </source>
</evidence>
<comment type="caution">
    <text evidence="11">The sequence shown here is derived from an EMBL/GenBank/DDBJ whole genome shotgun (WGS) entry which is preliminary data.</text>
</comment>
<comment type="subunit">
    <text evidence="7">Homoheptamer.</text>
</comment>
<proteinExistence type="inferred from homology"/>
<keyword evidence="7" id="KW-0813">Transport</keyword>
<evidence type="ECO:0000259" key="10">
    <source>
        <dbReference type="Pfam" id="PF21082"/>
    </source>
</evidence>
<evidence type="ECO:0000256" key="7">
    <source>
        <dbReference type="RuleBase" id="RU369025"/>
    </source>
</evidence>
<dbReference type="PANTHER" id="PTHR30221">
    <property type="entry name" value="SMALL-CONDUCTANCE MECHANOSENSITIVE CHANNEL"/>
    <property type="match status" value="1"/>
</dbReference>
<sequence length="564" mass="63157">MQKRWNGLFRIALLTLLLQVAWPVGAQEAGGGTAVHEVAEQRATAQTLEGLWQNDGLRVAEVKLDGAPLFRVRGVSSYPARERAGTIRDRIIELAENPDIDPLVRAAIKLDDRYQITIDGEQITWLFPVDAEVEQVPLAVLSEVVVQRVGLAMVKYRESRSPRSLLRSTGVLLVMTILTFVLLYALHALFGWLNGLVERAVKRRIEKIEKASHRVIDAAQLWSWFGGALRGVRALTLATIALTWLNTSLGLYPWTRPFATDIFRLLLNPLQRMGSGIMESLPDLVFLFVLYYIVRFLLTATKTFFGRVDRGWIRLQNFDRDWAMPTYRIVRILIVAFALVVAYPYIPGSDSEAFKGVSIFLGVVFSIGSSSFIANMIAGYSLTYRGAFRVGDRVRIGEHMGEVVDVRALSTRLRSLKNEEINISNSEVLASTVVNYSTFQREQGIILHTDVGIGYDTPWRQVEAMLLEAAGRTEGLEKSPEPFVLQTSMGDFTVVYQLNAFCRDATGMMKIYSALHANIQDVFNEYGVQIMSPNYEQDPAEPKVVPKDQWYAAPAQAPEATGDS</sequence>
<keyword evidence="4 7" id="KW-0812">Transmembrane</keyword>
<evidence type="ECO:0000313" key="11">
    <source>
        <dbReference type="EMBL" id="TXS96425.1"/>
    </source>
</evidence>
<dbReference type="InterPro" id="IPR023408">
    <property type="entry name" value="MscS_beta-dom_sf"/>
</dbReference>
<dbReference type="InterPro" id="IPR045275">
    <property type="entry name" value="MscS_archaea/bacteria_type"/>
</dbReference>
<dbReference type="Gene3D" id="3.30.70.100">
    <property type="match status" value="1"/>
</dbReference>
<evidence type="ECO:0000256" key="8">
    <source>
        <dbReference type="SAM" id="SignalP"/>
    </source>
</evidence>
<evidence type="ECO:0000256" key="1">
    <source>
        <dbReference type="ARBA" id="ARBA00004651"/>
    </source>
</evidence>
<keyword evidence="7" id="KW-0407">Ion channel</keyword>
<dbReference type="InterPro" id="IPR011066">
    <property type="entry name" value="MscS_channel_C_sf"/>
</dbReference>
<comment type="caution">
    <text evidence="7">Lacks conserved residue(s) required for the propagation of feature annotation.</text>
</comment>
<name>A0A5C9A660_9GAMM</name>
<feature type="chain" id="PRO_5023006572" description="Small-conductance mechanosensitive channel" evidence="8">
    <location>
        <begin position="27"/>
        <end position="564"/>
    </location>
</feature>
<feature type="domain" description="Mechanosensitive ion channel MscS" evidence="9">
    <location>
        <begin position="373"/>
        <end position="437"/>
    </location>
</feature>
<dbReference type="PANTHER" id="PTHR30221:SF18">
    <property type="entry name" value="SLL0590 PROTEIN"/>
    <property type="match status" value="1"/>
</dbReference>
<feature type="transmembrane region" description="Helical" evidence="7">
    <location>
        <begin position="284"/>
        <end position="305"/>
    </location>
</feature>
<keyword evidence="6 7" id="KW-0472">Membrane</keyword>
<gene>
    <name evidence="11" type="ORF">FV139_02755</name>
</gene>
<dbReference type="GO" id="GO:0008381">
    <property type="term" value="F:mechanosensitive monoatomic ion channel activity"/>
    <property type="evidence" value="ECO:0007669"/>
    <property type="project" value="InterPro"/>
</dbReference>
<dbReference type="RefSeq" id="WP_148066697.1">
    <property type="nucleotide sequence ID" value="NZ_VRZA01000001.1"/>
</dbReference>
<feature type="transmembrane region" description="Helical" evidence="7">
    <location>
        <begin position="358"/>
        <end position="383"/>
    </location>
</feature>
<keyword evidence="7" id="KW-0406">Ion transport</keyword>
<feature type="transmembrane region" description="Helical" evidence="7">
    <location>
        <begin position="170"/>
        <end position="197"/>
    </location>
</feature>
<keyword evidence="3" id="KW-1003">Cell membrane</keyword>
<reference evidence="11 12" key="1">
    <citation type="submission" date="2019-08" db="EMBL/GenBank/DDBJ databases">
        <title>Parahaliea maris sp. nov., isolated from the surface seawater.</title>
        <authorList>
            <person name="Liu Y."/>
        </authorList>
    </citation>
    <scope>NUCLEOTIDE SEQUENCE [LARGE SCALE GENOMIC DNA]</scope>
    <source>
        <strain evidence="11 12">HSLHS9</strain>
    </source>
</reference>
<dbReference type="SUPFAM" id="SSF82689">
    <property type="entry name" value="Mechanosensitive channel protein MscS (YggB), C-terminal domain"/>
    <property type="match status" value="1"/>
</dbReference>
<dbReference type="EMBL" id="VRZA01000001">
    <property type="protein sequence ID" value="TXS96425.1"/>
    <property type="molecule type" value="Genomic_DNA"/>
</dbReference>
<dbReference type="GO" id="GO:0005886">
    <property type="term" value="C:plasma membrane"/>
    <property type="evidence" value="ECO:0007669"/>
    <property type="project" value="UniProtKB-SubCell"/>
</dbReference>
<evidence type="ECO:0000256" key="3">
    <source>
        <dbReference type="ARBA" id="ARBA00022475"/>
    </source>
</evidence>
<dbReference type="AlphaFoldDB" id="A0A5C9A660"/>
<feature type="transmembrane region" description="Helical" evidence="7">
    <location>
        <begin position="234"/>
        <end position="254"/>
    </location>
</feature>
<evidence type="ECO:0000256" key="5">
    <source>
        <dbReference type="ARBA" id="ARBA00022989"/>
    </source>
</evidence>
<evidence type="ECO:0000256" key="2">
    <source>
        <dbReference type="ARBA" id="ARBA00008017"/>
    </source>
</evidence>
<comment type="similarity">
    <text evidence="2 7">Belongs to the MscS (TC 1.A.23) family.</text>
</comment>
<dbReference type="InterPro" id="IPR010920">
    <property type="entry name" value="LSM_dom_sf"/>
</dbReference>
<dbReference type="Pfam" id="PF00924">
    <property type="entry name" value="MS_channel_2nd"/>
    <property type="match status" value="1"/>
</dbReference>
<evidence type="ECO:0000256" key="4">
    <source>
        <dbReference type="ARBA" id="ARBA00022692"/>
    </source>
</evidence>
<comment type="subcellular location">
    <subcellularLocation>
        <location evidence="7">Cell inner membrane</location>
        <topology evidence="7">Multi-pass membrane protein</topology>
    </subcellularLocation>
    <subcellularLocation>
        <location evidence="1">Cell membrane</location>
        <topology evidence="1">Multi-pass membrane protein</topology>
    </subcellularLocation>
</comment>
<evidence type="ECO:0000313" key="12">
    <source>
        <dbReference type="Proteomes" id="UP000321039"/>
    </source>
</evidence>
<dbReference type="Pfam" id="PF21082">
    <property type="entry name" value="MS_channel_3rd"/>
    <property type="match status" value="1"/>
</dbReference>
<accession>A0A5C9A660</accession>
<organism evidence="11 12">
    <name type="scientific">Parahaliea maris</name>
    <dbReference type="NCBI Taxonomy" id="2716870"/>
    <lineage>
        <taxon>Bacteria</taxon>
        <taxon>Pseudomonadati</taxon>
        <taxon>Pseudomonadota</taxon>
        <taxon>Gammaproteobacteria</taxon>
        <taxon>Cellvibrionales</taxon>
        <taxon>Halieaceae</taxon>
        <taxon>Parahaliea</taxon>
    </lineage>
</organism>
<keyword evidence="5 7" id="KW-1133">Transmembrane helix</keyword>
<dbReference type="Proteomes" id="UP000321039">
    <property type="component" value="Unassembled WGS sequence"/>
</dbReference>
<keyword evidence="12" id="KW-1185">Reference proteome</keyword>
<feature type="domain" description="Mechanosensitive ion channel MscS C-terminal" evidence="10">
    <location>
        <begin position="449"/>
        <end position="530"/>
    </location>
</feature>
<keyword evidence="7" id="KW-0997">Cell inner membrane</keyword>
<feature type="transmembrane region" description="Helical" evidence="7">
    <location>
        <begin position="326"/>
        <end position="346"/>
    </location>
</feature>
<dbReference type="Gene3D" id="2.30.30.60">
    <property type="match status" value="1"/>
</dbReference>
<dbReference type="InterPro" id="IPR006685">
    <property type="entry name" value="MscS_channel_2nd"/>
</dbReference>
<comment type="function">
    <text evidence="7">Mechanosensitive channel that participates in the regulation of osmotic pressure changes within the cell, opening in response to stretch forces in the membrane lipid bilayer, without the need for other proteins. Contributes to normal resistance to hypoosmotic shock. Forms an ion channel of 1.0 nanosiemens conductance with a slight preference for anions.</text>
</comment>
<dbReference type="InterPro" id="IPR049278">
    <property type="entry name" value="MS_channel_C"/>
</dbReference>
<evidence type="ECO:0000259" key="9">
    <source>
        <dbReference type="Pfam" id="PF00924"/>
    </source>
</evidence>
<feature type="signal peptide" evidence="8">
    <location>
        <begin position="1"/>
        <end position="26"/>
    </location>
</feature>
<dbReference type="SUPFAM" id="SSF50182">
    <property type="entry name" value="Sm-like ribonucleoproteins"/>
    <property type="match status" value="1"/>
</dbReference>
<protein>
    <recommendedName>
        <fullName evidence="7">Small-conductance mechanosensitive channel</fullName>
    </recommendedName>
</protein>
<keyword evidence="8" id="KW-0732">Signal</keyword>